<evidence type="ECO:0000313" key="1">
    <source>
        <dbReference type="EMBL" id="TCP01663.1"/>
    </source>
</evidence>
<gene>
    <name evidence="1" type="ORF">EV684_1082</name>
</gene>
<dbReference type="OrthoDB" id="7191282at2"/>
<proteinExistence type="predicted"/>
<dbReference type="Gene3D" id="2.40.10.10">
    <property type="entry name" value="Trypsin-like serine proteases"/>
    <property type="match status" value="1"/>
</dbReference>
<dbReference type="RefSeq" id="WP_132647736.1">
    <property type="nucleotide sequence ID" value="NZ_CP181386.1"/>
</dbReference>
<dbReference type="SUPFAM" id="SSF50494">
    <property type="entry name" value="Trypsin-like serine proteases"/>
    <property type="match status" value="1"/>
</dbReference>
<evidence type="ECO:0008006" key="3">
    <source>
        <dbReference type="Google" id="ProtNLM"/>
    </source>
</evidence>
<dbReference type="GeneID" id="99683748"/>
<dbReference type="Proteomes" id="UP000295106">
    <property type="component" value="Unassembled WGS sequence"/>
</dbReference>
<dbReference type="AlphaFoldDB" id="A0A4R2MQK5"/>
<reference evidence="1 2" key="1">
    <citation type="submission" date="2019-03" db="EMBL/GenBank/DDBJ databases">
        <title>Genomic Encyclopedia of Type Strains, Phase IV (KMG-IV): sequencing the most valuable type-strain genomes for metagenomic binning, comparative biology and taxonomic classification.</title>
        <authorList>
            <person name="Goeker M."/>
        </authorList>
    </citation>
    <scope>NUCLEOTIDE SEQUENCE [LARGE SCALE GENOMIC DNA]</scope>
    <source>
        <strain evidence="1 2">DSM 1709</strain>
    </source>
</reference>
<sequence>MPAIIPDPISLTTHHLHLCFRPTDAVLSSGTGFIYEKAGTSYLVTNWHNVTGRNPLDGACLSETLAVPDMVSTMFRAKGNAGTSRRENLPLYKDEAMQEPLWLCHPVHGRGVDVVAILLPIEIIDQYQLFPINRIEFDASFRTEVADDAFVVGYPFSDITYLQLPIWKRASVASEPDVDLEQLPKIFIDTATRSGLSGSPVVMQRVGLHGVSGGKLTGSEIIGRIRNFIGVYSGRIGKDESKAQLGIVWKARVIDEIIDGGVHGDVTTAQV</sequence>
<comment type="caution">
    <text evidence="1">The sequence shown here is derived from an EMBL/GenBank/DDBJ whole genome shotgun (WGS) entry which is preliminary data.</text>
</comment>
<dbReference type="InterPro" id="IPR043504">
    <property type="entry name" value="Peptidase_S1_PA_chymotrypsin"/>
</dbReference>
<accession>A0A4R2MQK5</accession>
<protein>
    <recommendedName>
        <fullName evidence="3">Trypsin-like peptidase</fullName>
    </recommendedName>
</protein>
<name>A0A4R2MQK5_RUBGE</name>
<evidence type="ECO:0000313" key="2">
    <source>
        <dbReference type="Proteomes" id="UP000295106"/>
    </source>
</evidence>
<dbReference type="InterPro" id="IPR009003">
    <property type="entry name" value="Peptidase_S1_PA"/>
</dbReference>
<dbReference type="EMBL" id="SLXD01000008">
    <property type="protein sequence ID" value="TCP01663.1"/>
    <property type="molecule type" value="Genomic_DNA"/>
</dbReference>
<organism evidence="1 2">
    <name type="scientific">Rubrivivax gelatinosus</name>
    <name type="common">Rhodocyclus gelatinosus</name>
    <name type="synonym">Rhodopseudomonas gelatinosa</name>
    <dbReference type="NCBI Taxonomy" id="28068"/>
    <lineage>
        <taxon>Bacteria</taxon>
        <taxon>Pseudomonadati</taxon>
        <taxon>Pseudomonadota</taxon>
        <taxon>Betaproteobacteria</taxon>
        <taxon>Burkholderiales</taxon>
        <taxon>Sphaerotilaceae</taxon>
        <taxon>Rubrivivax</taxon>
    </lineage>
</organism>